<dbReference type="EMBL" id="JACDTY010000001">
    <property type="protein sequence ID" value="MBA1139047.1"/>
    <property type="molecule type" value="Genomic_DNA"/>
</dbReference>
<evidence type="ECO:0000256" key="1">
    <source>
        <dbReference type="SAM" id="Phobius"/>
    </source>
</evidence>
<keyword evidence="1" id="KW-1133">Transmembrane helix</keyword>
<keyword evidence="3" id="KW-1185">Reference proteome</keyword>
<reference evidence="2 3" key="1">
    <citation type="submission" date="2020-07" db="EMBL/GenBank/DDBJ databases">
        <title>Definition of the novel symbiovar canariense within Mesorhizobium novociceri, a new species of genus Mesorhizobium nodulating Cicer canariense in the Caldera de Taburiente National Park (La Palma, Canary Islands).</title>
        <authorList>
            <person name="Leon-Barrios M."/>
            <person name="Perez-Yepez J."/>
            <person name="Flores-Felix J.D."/>
            <person name="Ramirez-Baena M.H."/>
            <person name="Pulido-Suarez L."/>
            <person name="Igual J.M."/>
            <person name="Velazquez E."/>
            <person name="Peix A."/>
        </authorList>
    </citation>
    <scope>NUCLEOTIDE SEQUENCE [LARGE SCALE GENOMIC DNA]</scope>
    <source>
        <strain evidence="2 3">CCANP35</strain>
    </source>
</reference>
<keyword evidence="1" id="KW-0812">Transmembrane</keyword>
<sequence length="114" mass="12193">MRWVYEAVVVTPGRYIVLGATLFGLAGCIVGETFDIVELRRDADGAEAVCSSGTYGVNMSGQSKNPPPNVTRCVAACEKAGFIFVKSFPRSDLIIETKGLGDIPESECTISRKS</sequence>
<accession>A0A838AZC3</accession>
<dbReference type="Proteomes" id="UP000558284">
    <property type="component" value="Unassembled WGS sequence"/>
</dbReference>
<comment type="caution">
    <text evidence="2">The sequence shown here is derived from an EMBL/GenBank/DDBJ whole genome shotgun (WGS) entry which is preliminary data.</text>
</comment>
<keyword evidence="1" id="KW-0472">Membrane</keyword>
<dbReference type="AlphaFoldDB" id="A0A838AZC3"/>
<dbReference type="RefSeq" id="WP_181055767.1">
    <property type="nucleotide sequence ID" value="NZ_JACDTY010000001.1"/>
</dbReference>
<name>A0A838AZC3_9HYPH</name>
<feature type="transmembrane region" description="Helical" evidence="1">
    <location>
        <begin position="12"/>
        <end position="31"/>
    </location>
</feature>
<evidence type="ECO:0008006" key="4">
    <source>
        <dbReference type="Google" id="ProtNLM"/>
    </source>
</evidence>
<evidence type="ECO:0000313" key="3">
    <source>
        <dbReference type="Proteomes" id="UP000558284"/>
    </source>
</evidence>
<evidence type="ECO:0000313" key="2">
    <source>
        <dbReference type="EMBL" id="MBA1139047.1"/>
    </source>
</evidence>
<dbReference type="PROSITE" id="PS51257">
    <property type="entry name" value="PROKAR_LIPOPROTEIN"/>
    <property type="match status" value="1"/>
</dbReference>
<gene>
    <name evidence="2" type="ORF">H0241_02065</name>
</gene>
<protein>
    <recommendedName>
        <fullName evidence="4">Lipoprotein</fullName>
    </recommendedName>
</protein>
<organism evidence="2 3">
    <name type="scientific">Mesorhizobium neociceri</name>
    <dbReference type="NCBI Taxonomy" id="1307853"/>
    <lineage>
        <taxon>Bacteria</taxon>
        <taxon>Pseudomonadati</taxon>
        <taxon>Pseudomonadota</taxon>
        <taxon>Alphaproteobacteria</taxon>
        <taxon>Hyphomicrobiales</taxon>
        <taxon>Phyllobacteriaceae</taxon>
        <taxon>Mesorhizobium</taxon>
    </lineage>
</organism>
<proteinExistence type="predicted"/>